<feature type="transmembrane region" description="Helical" evidence="2">
    <location>
        <begin position="110"/>
        <end position="134"/>
    </location>
</feature>
<feature type="transmembrane region" description="Helical" evidence="2">
    <location>
        <begin position="43"/>
        <end position="71"/>
    </location>
</feature>
<evidence type="ECO:0000256" key="2">
    <source>
        <dbReference type="SAM" id="Phobius"/>
    </source>
</evidence>
<keyword evidence="2" id="KW-0472">Membrane</keyword>
<dbReference type="Proteomes" id="UP000623467">
    <property type="component" value="Unassembled WGS sequence"/>
</dbReference>
<feature type="region of interest" description="Disordered" evidence="1">
    <location>
        <begin position="293"/>
        <end position="351"/>
    </location>
</feature>
<dbReference type="AlphaFoldDB" id="A0A8H6XU99"/>
<protein>
    <recommendedName>
        <fullName evidence="5">Transmembrane protein</fullName>
    </recommendedName>
</protein>
<evidence type="ECO:0000313" key="4">
    <source>
        <dbReference type="Proteomes" id="UP000623467"/>
    </source>
</evidence>
<feature type="transmembrane region" description="Helical" evidence="2">
    <location>
        <begin position="12"/>
        <end position="37"/>
    </location>
</feature>
<dbReference type="OrthoDB" id="2993818at2759"/>
<keyword evidence="2" id="KW-1133">Transmembrane helix</keyword>
<feature type="compositionally biased region" description="Polar residues" evidence="1">
    <location>
        <begin position="293"/>
        <end position="306"/>
    </location>
</feature>
<keyword evidence="2" id="KW-0812">Transmembrane</keyword>
<evidence type="ECO:0000256" key="1">
    <source>
        <dbReference type="SAM" id="MobiDB-lite"/>
    </source>
</evidence>
<evidence type="ECO:0000313" key="3">
    <source>
        <dbReference type="EMBL" id="KAF7348258.1"/>
    </source>
</evidence>
<dbReference type="EMBL" id="JACAZH010000017">
    <property type="protein sequence ID" value="KAF7348258.1"/>
    <property type="molecule type" value="Genomic_DNA"/>
</dbReference>
<organism evidence="3 4">
    <name type="scientific">Mycena sanguinolenta</name>
    <dbReference type="NCBI Taxonomy" id="230812"/>
    <lineage>
        <taxon>Eukaryota</taxon>
        <taxon>Fungi</taxon>
        <taxon>Dikarya</taxon>
        <taxon>Basidiomycota</taxon>
        <taxon>Agaricomycotina</taxon>
        <taxon>Agaricomycetes</taxon>
        <taxon>Agaricomycetidae</taxon>
        <taxon>Agaricales</taxon>
        <taxon>Marasmiineae</taxon>
        <taxon>Mycenaceae</taxon>
        <taxon>Mycena</taxon>
    </lineage>
</organism>
<name>A0A8H6XU99_9AGAR</name>
<proteinExistence type="predicted"/>
<feature type="compositionally biased region" description="Basic and acidic residues" evidence="1">
    <location>
        <begin position="338"/>
        <end position="351"/>
    </location>
</feature>
<keyword evidence="4" id="KW-1185">Reference proteome</keyword>
<evidence type="ECO:0008006" key="5">
    <source>
        <dbReference type="Google" id="ProtNLM"/>
    </source>
</evidence>
<reference evidence="3" key="1">
    <citation type="submission" date="2020-05" db="EMBL/GenBank/DDBJ databases">
        <title>Mycena genomes resolve the evolution of fungal bioluminescence.</title>
        <authorList>
            <person name="Tsai I.J."/>
        </authorList>
    </citation>
    <scope>NUCLEOTIDE SEQUENCE</scope>
    <source>
        <strain evidence="3">160909Yilan</strain>
    </source>
</reference>
<feature type="transmembrane region" description="Helical" evidence="2">
    <location>
        <begin position="212"/>
        <end position="236"/>
    </location>
</feature>
<feature type="transmembrane region" description="Helical" evidence="2">
    <location>
        <begin position="83"/>
        <end position="104"/>
    </location>
</feature>
<accession>A0A8H6XU99</accession>
<sequence length="351" mass="39006">MGAQNSRVSVSCLLAGSWLNTVLFTLELVYCVIYMRRWKLSCLFYYGFVLFLVNDSLGTLCVYANLFLTVVEMVQEPLWPIDALLISTGLSALIEQTFLVHRYWMVTKNTIWSAFIMLLVVAHISLAIAAVALGGPYKDFAIHKGLTIVRLSLTCSNNMHGCGRPDRTEHGLVFDWIWTHLGVHEIVRRLPFLFDEGAIDARALVSSLVRSVCINALATGAIVATVTVLAMITLLVRPLNPNIFGLFFVIMGRVYSLTILVNFYQRHKQQLYASGSQEVSGVSCPQFVTEPATTRDTMEVRTTSGRITRRSASPKEELSTAPPRPSCIPSLRVYASKSEAESDTTHSRFGA</sequence>
<gene>
    <name evidence="3" type="ORF">MSAN_01779400</name>
</gene>
<comment type="caution">
    <text evidence="3">The sequence shown here is derived from an EMBL/GenBank/DDBJ whole genome shotgun (WGS) entry which is preliminary data.</text>
</comment>
<feature type="transmembrane region" description="Helical" evidence="2">
    <location>
        <begin position="242"/>
        <end position="264"/>
    </location>
</feature>